<keyword evidence="13" id="KW-1185">Reference proteome</keyword>
<dbReference type="GO" id="GO:0009567">
    <property type="term" value="P:double fertilization forming a zygote and endosperm"/>
    <property type="evidence" value="ECO:0007669"/>
    <property type="project" value="InterPro"/>
</dbReference>
<gene>
    <name evidence="12" type="ORF">FNV43_RR18795</name>
</gene>
<evidence type="ECO:0000256" key="9">
    <source>
        <dbReference type="SAM" id="MobiDB-lite"/>
    </source>
</evidence>
<dbReference type="InterPro" id="IPR044711">
    <property type="entry name" value="EC11-15"/>
</dbReference>
<keyword evidence="4 10" id="KW-0732">Signal</keyword>
<comment type="caution">
    <text evidence="12">The sequence shown here is derived from an EMBL/GenBank/DDBJ whole genome shotgun (WGS) entry which is preliminary data.</text>
</comment>
<dbReference type="AlphaFoldDB" id="A0A8K0E1C8"/>
<evidence type="ECO:0000256" key="1">
    <source>
        <dbReference type="ARBA" id="ARBA00004541"/>
    </source>
</evidence>
<keyword evidence="3" id="KW-0964">Secreted</keyword>
<dbReference type="Pfam" id="PF05617">
    <property type="entry name" value="Prolamin_like"/>
    <property type="match status" value="1"/>
</dbReference>
<dbReference type="PANTHER" id="PTHR35293">
    <property type="entry name" value="EGG CELL-SECRETED PROTEIN 1.5"/>
    <property type="match status" value="1"/>
</dbReference>
<evidence type="ECO:0000256" key="5">
    <source>
        <dbReference type="ARBA" id="ARBA00023279"/>
    </source>
</evidence>
<evidence type="ECO:0000259" key="11">
    <source>
        <dbReference type="Pfam" id="PF05617"/>
    </source>
</evidence>
<evidence type="ECO:0000313" key="13">
    <source>
        <dbReference type="Proteomes" id="UP000796880"/>
    </source>
</evidence>
<accession>A0A8K0E1C8</accession>
<reference evidence="12" key="1">
    <citation type="submission" date="2020-03" db="EMBL/GenBank/DDBJ databases">
        <title>A high-quality chromosome-level genome assembly of a woody plant with both climbing and erect habits, Rhamnella rubrinervis.</title>
        <authorList>
            <person name="Lu Z."/>
            <person name="Yang Y."/>
            <person name="Zhu X."/>
            <person name="Sun Y."/>
        </authorList>
    </citation>
    <scope>NUCLEOTIDE SEQUENCE</scope>
    <source>
        <strain evidence="12">BYM</strain>
        <tissue evidence="12">Leaf</tissue>
    </source>
</reference>
<keyword evidence="6" id="KW-0968">Cytoplasmic vesicle</keyword>
<evidence type="ECO:0000256" key="7">
    <source>
        <dbReference type="ARBA" id="ARBA00034457"/>
    </source>
</evidence>
<feature type="signal peptide" evidence="10">
    <location>
        <begin position="1"/>
        <end position="25"/>
    </location>
</feature>
<sequence length="143" mass="15094">MALRKSIFLLVVAVTWLAEPTTTTATRNVAAYAAAVKPGYNLAERIKTSAETVDCWGALLELKSCSNEIVLFLVNGQTDIGPDCCRSIGIIAHNCWPAMLTYIGFTAEEGNILKGYCDAVSSSAGPSQPPSTAVTQAKPSLLA</sequence>
<feature type="region of interest" description="Disordered" evidence="9">
    <location>
        <begin position="122"/>
        <end position="143"/>
    </location>
</feature>
<dbReference type="GO" id="GO:0031410">
    <property type="term" value="C:cytoplasmic vesicle"/>
    <property type="evidence" value="ECO:0007669"/>
    <property type="project" value="UniProtKB-SubCell"/>
</dbReference>
<name>A0A8K0E1C8_9ROSA</name>
<evidence type="ECO:0000256" key="3">
    <source>
        <dbReference type="ARBA" id="ARBA00022525"/>
    </source>
</evidence>
<proteinExistence type="inferred from homology"/>
<dbReference type="EMBL" id="VOIH02000008">
    <property type="protein sequence ID" value="KAF3440511.1"/>
    <property type="molecule type" value="Genomic_DNA"/>
</dbReference>
<evidence type="ECO:0000256" key="4">
    <source>
        <dbReference type="ARBA" id="ARBA00022729"/>
    </source>
</evidence>
<dbReference type="Proteomes" id="UP000796880">
    <property type="component" value="Unassembled WGS sequence"/>
</dbReference>
<evidence type="ECO:0000256" key="6">
    <source>
        <dbReference type="ARBA" id="ARBA00023329"/>
    </source>
</evidence>
<evidence type="ECO:0000256" key="2">
    <source>
        <dbReference type="ARBA" id="ARBA00004613"/>
    </source>
</evidence>
<feature type="domain" description="Prolamin-like" evidence="11">
    <location>
        <begin position="54"/>
        <end position="118"/>
    </location>
</feature>
<dbReference type="GO" id="GO:0005576">
    <property type="term" value="C:extracellular region"/>
    <property type="evidence" value="ECO:0007669"/>
    <property type="project" value="UniProtKB-SubCell"/>
</dbReference>
<feature type="chain" id="PRO_5035436038" description="Prolamin-like domain-containing protein" evidence="10">
    <location>
        <begin position="26"/>
        <end position="143"/>
    </location>
</feature>
<dbReference type="GO" id="GO:0080155">
    <property type="term" value="P:regulation of double fertilization forming a zygote and endosperm"/>
    <property type="evidence" value="ECO:0007669"/>
    <property type="project" value="UniProtKB-ARBA"/>
</dbReference>
<protein>
    <recommendedName>
        <fullName evidence="11">Prolamin-like domain-containing protein</fullName>
    </recommendedName>
</protein>
<comment type="similarity">
    <text evidence="8">Belongs to the plant egg cell-secreted peptide family.</text>
</comment>
<comment type="function">
    <text evidence="7">Involved in the regulation of gamete interactions during the double fertilization and to prevent multiple-pollen tube attraction; mediates the redistribution of the gamete fusogen HAP2/GCS1 to the cell surface after secretion upon sperm arrival.</text>
</comment>
<evidence type="ECO:0000256" key="10">
    <source>
        <dbReference type="SAM" id="SignalP"/>
    </source>
</evidence>
<evidence type="ECO:0000256" key="8">
    <source>
        <dbReference type="ARBA" id="ARBA00034484"/>
    </source>
</evidence>
<comment type="subcellular location">
    <subcellularLocation>
        <location evidence="1">Cytoplasmic vesicle</location>
    </subcellularLocation>
    <subcellularLocation>
        <location evidence="2">Secreted</location>
    </subcellularLocation>
</comment>
<keyword evidence="5" id="KW-0278">Fertilization</keyword>
<dbReference type="PANTHER" id="PTHR35293:SF10">
    <property type="entry name" value="EGG CELL-SECRETED PROTEIN 1.2-RELATED"/>
    <property type="match status" value="1"/>
</dbReference>
<evidence type="ECO:0000313" key="12">
    <source>
        <dbReference type="EMBL" id="KAF3440511.1"/>
    </source>
</evidence>
<dbReference type="InterPro" id="IPR008502">
    <property type="entry name" value="Prolamin-like"/>
</dbReference>
<organism evidence="12 13">
    <name type="scientific">Rhamnella rubrinervis</name>
    <dbReference type="NCBI Taxonomy" id="2594499"/>
    <lineage>
        <taxon>Eukaryota</taxon>
        <taxon>Viridiplantae</taxon>
        <taxon>Streptophyta</taxon>
        <taxon>Embryophyta</taxon>
        <taxon>Tracheophyta</taxon>
        <taxon>Spermatophyta</taxon>
        <taxon>Magnoliopsida</taxon>
        <taxon>eudicotyledons</taxon>
        <taxon>Gunneridae</taxon>
        <taxon>Pentapetalae</taxon>
        <taxon>rosids</taxon>
        <taxon>fabids</taxon>
        <taxon>Rosales</taxon>
        <taxon>Rhamnaceae</taxon>
        <taxon>rhamnoid group</taxon>
        <taxon>Rhamneae</taxon>
        <taxon>Rhamnella</taxon>
    </lineage>
</organism>
<dbReference type="GO" id="GO:2000008">
    <property type="term" value="P:regulation of protein localization to cell surface"/>
    <property type="evidence" value="ECO:0007669"/>
    <property type="project" value="UniProtKB-ARBA"/>
</dbReference>
<dbReference type="OrthoDB" id="782765at2759"/>